<dbReference type="Pfam" id="PF13411">
    <property type="entry name" value="MerR_1"/>
    <property type="match status" value="1"/>
</dbReference>
<protein>
    <submittedName>
        <fullName evidence="6">MerR family transcriptional regulator</fullName>
    </submittedName>
</protein>
<evidence type="ECO:0000259" key="5">
    <source>
        <dbReference type="PROSITE" id="PS50937"/>
    </source>
</evidence>
<evidence type="ECO:0000256" key="1">
    <source>
        <dbReference type="ARBA" id="ARBA00022491"/>
    </source>
</evidence>
<dbReference type="SMART" id="SM00422">
    <property type="entry name" value="HTH_MERR"/>
    <property type="match status" value="1"/>
</dbReference>
<dbReference type="Proteomes" id="UP000700212">
    <property type="component" value="Unassembled WGS sequence"/>
</dbReference>
<dbReference type="GO" id="GO:0031419">
    <property type="term" value="F:cobalamin binding"/>
    <property type="evidence" value="ECO:0007669"/>
    <property type="project" value="InterPro"/>
</dbReference>
<keyword evidence="3" id="KW-0238">DNA-binding</keyword>
<name>A0A921NCX7_9BACL</name>
<keyword evidence="1" id="KW-0678">Repressor</keyword>
<reference evidence="6" key="2">
    <citation type="submission" date="2021-09" db="EMBL/GenBank/DDBJ databases">
        <authorList>
            <person name="Gilroy R."/>
        </authorList>
    </citation>
    <scope>NUCLEOTIDE SEQUENCE</scope>
    <source>
        <strain evidence="6">CHK160-4876</strain>
    </source>
</reference>
<dbReference type="Gene3D" id="1.10.1660.10">
    <property type="match status" value="1"/>
</dbReference>
<dbReference type="SUPFAM" id="SSF46955">
    <property type="entry name" value="Putative DNA-binding domain"/>
    <property type="match status" value="1"/>
</dbReference>
<dbReference type="InterPro" id="IPR036724">
    <property type="entry name" value="Cobalamin-bd_sf"/>
</dbReference>
<gene>
    <name evidence="6" type="ORF">K8V30_06535</name>
</gene>
<dbReference type="InterPro" id="IPR003759">
    <property type="entry name" value="Cbl-bd_cap"/>
</dbReference>
<dbReference type="AlphaFoldDB" id="A0A921NCX7"/>
<keyword evidence="4" id="KW-0804">Transcription</keyword>
<evidence type="ECO:0000256" key="2">
    <source>
        <dbReference type="ARBA" id="ARBA00023015"/>
    </source>
</evidence>
<dbReference type="EMBL" id="DYTV01000089">
    <property type="protein sequence ID" value="HJH11324.1"/>
    <property type="molecule type" value="Genomic_DNA"/>
</dbReference>
<dbReference type="PANTHER" id="PTHR30204">
    <property type="entry name" value="REDOX-CYCLING DRUG-SENSING TRANSCRIPTIONAL ACTIVATOR SOXR"/>
    <property type="match status" value="1"/>
</dbReference>
<dbReference type="GO" id="GO:0046872">
    <property type="term" value="F:metal ion binding"/>
    <property type="evidence" value="ECO:0007669"/>
    <property type="project" value="InterPro"/>
</dbReference>
<accession>A0A921NCX7</accession>
<organism evidence="6 7">
    <name type="scientific">Metalysinibacillus jejuensis</name>
    <dbReference type="NCBI Taxonomy" id="914327"/>
    <lineage>
        <taxon>Bacteria</taxon>
        <taxon>Bacillati</taxon>
        <taxon>Bacillota</taxon>
        <taxon>Bacilli</taxon>
        <taxon>Bacillales</taxon>
        <taxon>Caryophanaceae</taxon>
        <taxon>Metalysinibacillus</taxon>
    </lineage>
</organism>
<evidence type="ECO:0000313" key="7">
    <source>
        <dbReference type="Proteomes" id="UP000700212"/>
    </source>
</evidence>
<dbReference type="InterPro" id="IPR047057">
    <property type="entry name" value="MerR_fam"/>
</dbReference>
<dbReference type="GO" id="GO:0003700">
    <property type="term" value="F:DNA-binding transcription factor activity"/>
    <property type="evidence" value="ECO:0007669"/>
    <property type="project" value="InterPro"/>
</dbReference>
<dbReference type="PROSITE" id="PS50937">
    <property type="entry name" value="HTH_MERR_2"/>
    <property type="match status" value="1"/>
</dbReference>
<proteinExistence type="predicted"/>
<dbReference type="InterPro" id="IPR036594">
    <property type="entry name" value="Meth_synthase_dom"/>
</dbReference>
<dbReference type="Pfam" id="PF02607">
    <property type="entry name" value="B12-binding_2"/>
    <property type="match status" value="1"/>
</dbReference>
<keyword evidence="2" id="KW-0805">Transcription regulation</keyword>
<dbReference type="GO" id="GO:0003677">
    <property type="term" value="F:DNA binding"/>
    <property type="evidence" value="ECO:0007669"/>
    <property type="project" value="UniProtKB-KW"/>
</dbReference>
<reference evidence="6" key="1">
    <citation type="journal article" date="2021" name="PeerJ">
        <title>Extensive microbial diversity within the chicken gut microbiome revealed by metagenomics and culture.</title>
        <authorList>
            <person name="Gilroy R."/>
            <person name="Ravi A."/>
            <person name="Getino M."/>
            <person name="Pursley I."/>
            <person name="Horton D.L."/>
            <person name="Alikhan N.F."/>
            <person name="Baker D."/>
            <person name="Gharbi K."/>
            <person name="Hall N."/>
            <person name="Watson M."/>
            <person name="Adriaenssens E.M."/>
            <person name="Foster-Nyarko E."/>
            <person name="Jarju S."/>
            <person name="Secka A."/>
            <person name="Antonio M."/>
            <person name="Oren A."/>
            <person name="Chaudhuri R.R."/>
            <person name="La Ragione R."/>
            <person name="Hildebrand F."/>
            <person name="Pallen M.J."/>
        </authorList>
    </citation>
    <scope>NUCLEOTIDE SEQUENCE</scope>
    <source>
        <strain evidence="6">CHK160-4876</strain>
    </source>
</reference>
<dbReference type="Gene3D" id="3.40.50.280">
    <property type="entry name" value="Cobalamin-binding domain"/>
    <property type="match status" value="1"/>
</dbReference>
<dbReference type="Gene3D" id="1.10.1240.10">
    <property type="entry name" value="Methionine synthase domain"/>
    <property type="match status" value="1"/>
</dbReference>
<evidence type="ECO:0000256" key="3">
    <source>
        <dbReference type="ARBA" id="ARBA00023125"/>
    </source>
</evidence>
<dbReference type="InterPro" id="IPR000551">
    <property type="entry name" value="MerR-type_HTH_dom"/>
</dbReference>
<evidence type="ECO:0000256" key="4">
    <source>
        <dbReference type="ARBA" id="ARBA00023163"/>
    </source>
</evidence>
<dbReference type="InterPro" id="IPR009061">
    <property type="entry name" value="DNA-bd_dom_put_sf"/>
</dbReference>
<comment type="caution">
    <text evidence="6">The sequence shown here is derived from an EMBL/GenBank/DDBJ whole genome shotgun (WGS) entry which is preliminary data.</text>
</comment>
<dbReference type="PANTHER" id="PTHR30204:SF69">
    <property type="entry name" value="MERR-FAMILY TRANSCRIPTIONAL REGULATOR"/>
    <property type="match status" value="1"/>
</dbReference>
<sequence length="281" mass="31401">MAQYTITQVAAHTGLSKQVIRKWEERYAVVQPERLPNGHRSYSEADVQRLCYVRDLAAQGYTLVEATKQAHLAHQLPPLEHPYVIQLLQYGVQCREVEMQATLQQAHHNMGLTPFLQQVVRPFLRKIGEYWAQGEWSEYQEAAASMVVRDYLVHVRRSFIPQPNAPLLIGACLPGEAHEVPLHIALLHFTMQGCRTFLVGSLPAPGAIEGIVLTLRPQIVLLSATTTRPFTLYPDMLAQLDQFAGEQTARFYLGGAGTKEIGTLQHIQLTNDITTILEGGG</sequence>
<feature type="domain" description="HTH merR-type" evidence="5">
    <location>
        <begin position="1"/>
        <end position="72"/>
    </location>
</feature>
<dbReference type="SUPFAM" id="SSF52242">
    <property type="entry name" value="Cobalamin (vitamin B12)-binding domain"/>
    <property type="match status" value="1"/>
</dbReference>
<evidence type="ECO:0000313" key="6">
    <source>
        <dbReference type="EMBL" id="HJH11324.1"/>
    </source>
</evidence>